<accession>A0A517KX56</accession>
<evidence type="ECO:0000313" key="2">
    <source>
        <dbReference type="EMBL" id="QDS67963.1"/>
    </source>
</evidence>
<sequence>MSDETLSKLCPTAGTFIMPGPVRAPFTNQDSQIEFTRPEFSAQAYEISSIRSNHSRHYEDSYAENYGGNSYGENYQSVDNQYDSGHYGPNNYPEYSNSGSTIYGDIGFHSYGPRGYGGDFKKSKGNKSKKKSTKTKSQHCNQSAPYYMGSEQPAPNFLGVEQPAPYHMSEQASHSVPCAVKQKALAEGMTLICVGCGVFGNHLVRGPNGHNWTSIDNVEYSNYINTPLCPYGSGNGKHHGGARQMGKKHNQSKSNNASKQDHETQTEHNDTREAQAPVAALAESQKPKSRPSSLMISGWSATIPLQLHNVIDNVPALHQDGQYNAHDRIKSTIGMFEEFVKEYETVLEENKALKSRAQVTRVEFKELEDLTKKTGELGLGQEKEEGKMNGGKEYLGYSVDK</sequence>
<reference evidence="2 3" key="1">
    <citation type="submission" date="2019-07" db="EMBL/GenBank/DDBJ databases">
        <title>Finished genome of Venturia effusa.</title>
        <authorList>
            <person name="Young C.A."/>
            <person name="Cox M.P."/>
            <person name="Ganley A.R.D."/>
            <person name="David W.J."/>
        </authorList>
    </citation>
    <scope>NUCLEOTIDE SEQUENCE [LARGE SCALE GENOMIC DNA]</scope>
    <source>
        <strain evidence="3">albino</strain>
    </source>
</reference>
<protein>
    <submittedName>
        <fullName evidence="2">Uncharacterized protein</fullName>
    </submittedName>
</protein>
<dbReference type="EMBL" id="CP042185">
    <property type="protein sequence ID" value="QDS67963.1"/>
    <property type="molecule type" value="Genomic_DNA"/>
</dbReference>
<evidence type="ECO:0000256" key="1">
    <source>
        <dbReference type="SAM" id="MobiDB-lite"/>
    </source>
</evidence>
<dbReference type="AlphaFoldDB" id="A0A517KX56"/>
<name>A0A517KX56_9PEZI</name>
<dbReference type="OrthoDB" id="3921510at2759"/>
<feature type="compositionally biased region" description="Basic residues" evidence="1">
    <location>
        <begin position="123"/>
        <end position="137"/>
    </location>
</feature>
<feature type="compositionally biased region" description="Basic and acidic residues" evidence="1">
    <location>
        <begin position="377"/>
        <end position="387"/>
    </location>
</feature>
<feature type="region of interest" description="Disordered" evidence="1">
    <location>
        <begin position="119"/>
        <end position="141"/>
    </location>
</feature>
<keyword evidence="3" id="KW-1185">Reference proteome</keyword>
<evidence type="ECO:0000313" key="3">
    <source>
        <dbReference type="Proteomes" id="UP000316270"/>
    </source>
</evidence>
<feature type="compositionally biased region" description="Basic residues" evidence="1">
    <location>
        <begin position="236"/>
        <end position="251"/>
    </location>
</feature>
<feature type="region of interest" description="Disordered" evidence="1">
    <location>
        <begin position="377"/>
        <end position="401"/>
    </location>
</feature>
<gene>
    <name evidence="2" type="ORF">FKW77_009022</name>
</gene>
<proteinExistence type="predicted"/>
<organism evidence="2 3">
    <name type="scientific">Venturia effusa</name>
    <dbReference type="NCBI Taxonomy" id="50376"/>
    <lineage>
        <taxon>Eukaryota</taxon>
        <taxon>Fungi</taxon>
        <taxon>Dikarya</taxon>
        <taxon>Ascomycota</taxon>
        <taxon>Pezizomycotina</taxon>
        <taxon>Dothideomycetes</taxon>
        <taxon>Pleosporomycetidae</taxon>
        <taxon>Venturiales</taxon>
        <taxon>Venturiaceae</taxon>
        <taxon>Venturia</taxon>
    </lineage>
</organism>
<feature type="region of interest" description="Disordered" evidence="1">
    <location>
        <begin position="234"/>
        <end position="293"/>
    </location>
</feature>
<dbReference type="Proteomes" id="UP000316270">
    <property type="component" value="Chromosome 1"/>
</dbReference>
<feature type="compositionally biased region" description="Basic and acidic residues" evidence="1">
    <location>
        <begin position="259"/>
        <end position="273"/>
    </location>
</feature>